<name>A0A4Y2BKQ6_ARAVE</name>
<proteinExistence type="predicted"/>
<organism evidence="1 2">
    <name type="scientific">Araneus ventricosus</name>
    <name type="common">Orbweaver spider</name>
    <name type="synonym">Epeira ventricosa</name>
    <dbReference type="NCBI Taxonomy" id="182803"/>
    <lineage>
        <taxon>Eukaryota</taxon>
        <taxon>Metazoa</taxon>
        <taxon>Ecdysozoa</taxon>
        <taxon>Arthropoda</taxon>
        <taxon>Chelicerata</taxon>
        <taxon>Arachnida</taxon>
        <taxon>Araneae</taxon>
        <taxon>Araneomorphae</taxon>
        <taxon>Entelegynae</taxon>
        <taxon>Araneoidea</taxon>
        <taxon>Araneidae</taxon>
        <taxon>Araneus</taxon>
    </lineage>
</organism>
<comment type="caution">
    <text evidence="1">The sequence shown here is derived from an EMBL/GenBank/DDBJ whole genome shotgun (WGS) entry which is preliminary data.</text>
</comment>
<evidence type="ECO:0000313" key="1">
    <source>
        <dbReference type="EMBL" id="GBL92841.1"/>
    </source>
</evidence>
<sequence>MSIDRSIDRNNSKYDCFEYEGGLRCEGSSKLLPRSFRRLKRFFIFFVYEKVKMDEDGFRWGDAIPVSAVVKLSKGEGSLVAEYDQESVN</sequence>
<reference evidence="1 2" key="1">
    <citation type="journal article" date="2019" name="Sci. Rep.">
        <title>Orb-weaving spider Araneus ventricosus genome elucidates the spidroin gene catalogue.</title>
        <authorList>
            <person name="Kono N."/>
            <person name="Nakamura H."/>
            <person name="Ohtoshi R."/>
            <person name="Moran D.A.P."/>
            <person name="Shinohara A."/>
            <person name="Yoshida Y."/>
            <person name="Fujiwara M."/>
            <person name="Mori M."/>
            <person name="Tomita M."/>
            <person name="Arakawa K."/>
        </authorList>
    </citation>
    <scope>NUCLEOTIDE SEQUENCE [LARGE SCALE GENOMIC DNA]</scope>
</reference>
<dbReference type="EMBL" id="BGPR01000089">
    <property type="protein sequence ID" value="GBL92841.1"/>
    <property type="molecule type" value="Genomic_DNA"/>
</dbReference>
<gene>
    <name evidence="1" type="ORF">AVEN_4545_1</name>
</gene>
<evidence type="ECO:0000313" key="2">
    <source>
        <dbReference type="Proteomes" id="UP000499080"/>
    </source>
</evidence>
<dbReference type="AlphaFoldDB" id="A0A4Y2BKQ6"/>
<dbReference type="Proteomes" id="UP000499080">
    <property type="component" value="Unassembled WGS sequence"/>
</dbReference>
<protein>
    <submittedName>
        <fullName evidence="1">Uncharacterized protein</fullName>
    </submittedName>
</protein>
<accession>A0A4Y2BKQ6</accession>
<keyword evidence="2" id="KW-1185">Reference proteome</keyword>